<protein>
    <recommendedName>
        <fullName evidence="3">DUF1697 domain-containing protein</fullName>
    </recommendedName>
</protein>
<dbReference type="eggNOG" id="COG3797">
    <property type="taxonomic scope" value="Bacteria"/>
</dbReference>
<keyword evidence="2" id="KW-1185">Reference proteome</keyword>
<dbReference type="KEGG" id="ica:Intca_3378"/>
<dbReference type="PANTHER" id="PTHR36439">
    <property type="entry name" value="BLL4334 PROTEIN"/>
    <property type="match status" value="1"/>
</dbReference>
<dbReference type="AlphaFoldDB" id="E6SEI2"/>
<evidence type="ECO:0008006" key="3">
    <source>
        <dbReference type="Google" id="ProtNLM"/>
    </source>
</evidence>
<dbReference type="InterPro" id="IPR012545">
    <property type="entry name" value="DUF1697"/>
</dbReference>
<dbReference type="EMBL" id="CP002343">
    <property type="protein sequence ID" value="ADU49859.1"/>
    <property type="molecule type" value="Genomic_DNA"/>
</dbReference>
<dbReference type="Gene3D" id="3.30.70.1280">
    <property type="entry name" value="SP0830-like domains"/>
    <property type="match status" value="1"/>
</dbReference>
<dbReference type="SUPFAM" id="SSF160379">
    <property type="entry name" value="SP0830-like"/>
    <property type="match status" value="1"/>
</dbReference>
<organism evidence="1 2">
    <name type="scientific">Intrasporangium calvum (strain ATCC 23552 / DSM 43043 / JCM 3097 / NBRC 12989 / NCIMB 10167 / NRRL B-3866 / 7 KIP)</name>
    <dbReference type="NCBI Taxonomy" id="710696"/>
    <lineage>
        <taxon>Bacteria</taxon>
        <taxon>Bacillati</taxon>
        <taxon>Actinomycetota</taxon>
        <taxon>Actinomycetes</taxon>
        <taxon>Micrococcales</taxon>
        <taxon>Intrasporangiaceae</taxon>
        <taxon>Intrasporangium</taxon>
    </lineage>
</organism>
<sequence>MSTWIVFLRAVNVGARTYPMAELRDLLTKEGYGDVETHIQTGNVRLTSPMRSRAKVEGALEALFEADRRFPVVTMAFTPRELTQVAHDATGLAEASPAAYGQYVSLLKSAPSAAERERVEALSREGERILVRNRAVHFQFDVPYHAAKISNAAIEKVLGPATNRNVKVIHALAEKWG</sequence>
<dbReference type="HOGENOM" id="CLU_106303_2_0_11"/>
<name>E6SEI2_INTC7</name>
<evidence type="ECO:0000313" key="1">
    <source>
        <dbReference type="EMBL" id="ADU49859.1"/>
    </source>
</evidence>
<gene>
    <name evidence="1" type="ordered locus">Intca_3378</name>
</gene>
<dbReference type="Proteomes" id="UP000008914">
    <property type="component" value="Chromosome"/>
</dbReference>
<reference evidence="1 2" key="1">
    <citation type="journal article" date="2010" name="Stand. Genomic Sci.">
        <title>Complete genome sequence of Intrasporangium calvum type strain (7 KIP).</title>
        <authorList>
            <person name="Del Rio T.G."/>
            <person name="Chertkov O."/>
            <person name="Yasawong M."/>
            <person name="Lucas S."/>
            <person name="Deshpande S."/>
            <person name="Cheng J.F."/>
            <person name="Detter C."/>
            <person name="Tapia R."/>
            <person name="Han C."/>
            <person name="Goodwin L."/>
            <person name="Pitluck S."/>
            <person name="Liolios K."/>
            <person name="Ivanova N."/>
            <person name="Mavromatis K."/>
            <person name="Pati A."/>
            <person name="Chen A."/>
            <person name="Palaniappan K."/>
            <person name="Land M."/>
            <person name="Hauser L."/>
            <person name="Chang Y.J."/>
            <person name="Jeffries C.D."/>
            <person name="Rohde M."/>
            <person name="Pukall R."/>
            <person name="Sikorski J."/>
            <person name="Goker M."/>
            <person name="Woyke T."/>
            <person name="Bristow J."/>
            <person name="Eisen J.A."/>
            <person name="Markowitz V."/>
            <person name="Hugenholtz P."/>
            <person name="Kyrpides N.C."/>
            <person name="Klenk H.P."/>
            <person name="Lapidus A."/>
        </authorList>
    </citation>
    <scope>NUCLEOTIDE SEQUENCE [LARGE SCALE GENOMIC DNA]</scope>
    <source>
        <strain evidence="2">ATCC 23552 / DSM 43043 / JCM 3097 / NBRC 12989 / 7 KIP</strain>
    </source>
</reference>
<dbReference type="STRING" id="710696.Intca_3378"/>
<proteinExistence type="predicted"/>
<dbReference type="RefSeq" id="WP_013494171.1">
    <property type="nucleotide sequence ID" value="NC_014830.1"/>
</dbReference>
<dbReference type="PANTHER" id="PTHR36439:SF1">
    <property type="entry name" value="DUF1697 DOMAIN-CONTAINING PROTEIN"/>
    <property type="match status" value="1"/>
</dbReference>
<dbReference type="Pfam" id="PF08002">
    <property type="entry name" value="DUF1697"/>
    <property type="match status" value="1"/>
</dbReference>
<evidence type="ECO:0000313" key="2">
    <source>
        <dbReference type="Proteomes" id="UP000008914"/>
    </source>
</evidence>
<accession>E6SEI2</accession>